<evidence type="ECO:0000256" key="4">
    <source>
        <dbReference type="ARBA" id="ARBA00023125"/>
    </source>
</evidence>
<keyword evidence="1" id="KW-0479">Metal-binding</keyword>
<reference evidence="8 9" key="1">
    <citation type="submission" date="2024-11" db="EMBL/GenBank/DDBJ databases">
        <title>Chromosome-level genome assembly of the freshwater bivalve Anodonta woodiana.</title>
        <authorList>
            <person name="Chen X."/>
        </authorList>
    </citation>
    <scope>NUCLEOTIDE SEQUENCE [LARGE SCALE GENOMIC DNA]</scope>
    <source>
        <strain evidence="8">MN2024</strain>
        <tissue evidence="8">Gills</tissue>
    </source>
</reference>
<evidence type="ECO:0000256" key="3">
    <source>
        <dbReference type="ARBA" id="ARBA00022833"/>
    </source>
</evidence>
<comment type="caution">
    <text evidence="8">The sequence shown here is derived from an EMBL/GenBank/DDBJ whole genome shotgun (WGS) entry which is preliminary data.</text>
</comment>
<sequence length="218" mass="25075">MVNTCWVKDCTNRAGGSVKRSFYTIPVVRKFEGEQTKTLSEERRRTWLANINRKDLPSSYSKICSDHFIQGRPADLYNRSHPDWAPTLKLGTLSDPLKTKKKIKAVKTDMERYKRMQHRRKTREEHDIAKTLLGLQHFHETSVAQEGKKATESVNPVCSLTVKGKKEPDQEPTPKTNSVSWSEVDSETQHQILGNTQLKDRSSSYKMTQCVLLNKQDI</sequence>
<dbReference type="GO" id="GO:0008270">
    <property type="term" value="F:zinc ion binding"/>
    <property type="evidence" value="ECO:0007669"/>
    <property type="project" value="UniProtKB-KW"/>
</dbReference>
<proteinExistence type="predicted"/>
<dbReference type="AlphaFoldDB" id="A0ABD3V9B1"/>
<organism evidence="8 9">
    <name type="scientific">Sinanodonta woodiana</name>
    <name type="common">Chinese pond mussel</name>
    <name type="synonym">Anodonta woodiana</name>
    <dbReference type="NCBI Taxonomy" id="1069815"/>
    <lineage>
        <taxon>Eukaryota</taxon>
        <taxon>Metazoa</taxon>
        <taxon>Spiralia</taxon>
        <taxon>Lophotrochozoa</taxon>
        <taxon>Mollusca</taxon>
        <taxon>Bivalvia</taxon>
        <taxon>Autobranchia</taxon>
        <taxon>Heteroconchia</taxon>
        <taxon>Palaeoheterodonta</taxon>
        <taxon>Unionida</taxon>
        <taxon>Unionoidea</taxon>
        <taxon>Unionidae</taxon>
        <taxon>Unioninae</taxon>
        <taxon>Sinanodonta</taxon>
    </lineage>
</organism>
<feature type="region of interest" description="Disordered" evidence="6">
    <location>
        <begin position="161"/>
        <end position="188"/>
    </location>
</feature>
<evidence type="ECO:0000256" key="2">
    <source>
        <dbReference type="ARBA" id="ARBA00022771"/>
    </source>
</evidence>
<name>A0ABD3V9B1_SINWO</name>
<keyword evidence="2 5" id="KW-0863">Zinc-finger</keyword>
<keyword evidence="3" id="KW-0862">Zinc</keyword>
<evidence type="ECO:0000256" key="1">
    <source>
        <dbReference type="ARBA" id="ARBA00022723"/>
    </source>
</evidence>
<dbReference type="PROSITE" id="PS50950">
    <property type="entry name" value="ZF_THAP"/>
    <property type="match status" value="1"/>
</dbReference>
<keyword evidence="9" id="KW-1185">Reference proteome</keyword>
<dbReference type="Proteomes" id="UP001634394">
    <property type="component" value="Unassembled WGS sequence"/>
</dbReference>
<dbReference type="SUPFAM" id="SSF57716">
    <property type="entry name" value="Glucocorticoid receptor-like (DNA-binding domain)"/>
    <property type="match status" value="1"/>
</dbReference>
<accession>A0ABD3V9B1</accession>
<dbReference type="Pfam" id="PF05485">
    <property type="entry name" value="THAP"/>
    <property type="match status" value="1"/>
</dbReference>
<evidence type="ECO:0000259" key="7">
    <source>
        <dbReference type="PROSITE" id="PS50950"/>
    </source>
</evidence>
<evidence type="ECO:0000313" key="8">
    <source>
        <dbReference type="EMBL" id="KAL3858177.1"/>
    </source>
</evidence>
<dbReference type="EMBL" id="JBJQND010000013">
    <property type="protein sequence ID" value="KAL3858177.1"/>
    <property type="molecule type" value="Genomic_DNA"/>
</dbReference>
<evidence type="ECO:0000256" key="5">
    <source>
        <dbReference type="PROSITE-ProRule" id="PRU00309"/>
    </source>
</evidence>
<feature type="compositionally biased region" description="Polar residues" evidence="6">
    <location>
        <begin position="173"/>
        <end position="188"/>
    </location>
</feature>
<dbReference type="GO" id="GO:0003677">
    <property type="term" value="F:DNA binding"/>
    <property type="evidence" value="ECO:0007669"/>
    <property type="project" value="UniProtKB-UniRule"/>
</dbReference>
<dbReference type="SMART" id="SM00980">
    <property type="entry name" value="THAP"/>
    <property type="match status" value="1"/>
</dbReference>
<feature type="domain" description="THAP-type" evidence="7">
    <location>
        <begin position="1"/>
        <end position="89"/>
    </location>
</feature>
<dbReference type="InterPro" id="IPR006612">
    <property type="entry name" value="THAP_Znf"/>
</dbReference>
<protein>
    <recommendedName>
        <fullName evidence="7">THAP-type domain-containing protein</fullName>
    </recommendedName>
</protein>
<evidence type="ECO:0000256" key="6">
    <source>
        <dbReference type="SAM" id="MobiDB-lite"/>
    </source>
</evidence>
<gene>
    <name evidence="8" type="ORF">ACJMK2_012782</name>
</gene>
<evidence type="ECO:0000313" key="9">
    <source>
        <dbReference type="Proteomes" id="UP001634394"/>
    </source>
</evidence>
<keyword evidence="4 5" id="KW-0238">DNA-binding</keyword>